<dbReference type="SUPFAM" id="SSF52821">
    <property type="entry name" value="Rhodanese/Cell cycle control phosphatase"/>
    <property type="match status" value="2"/>
</dbReference>
<dbReference type="EMBL" id="CP035928">
    <property type="protein sequence ID" value="QEP33193.1"/>
    <property type="molecule type" value="Genomic_DNA"/>
</dbReference>
<evidence type="ECO:0000256" key="1">
    <source>
        <dbReference type="ARBA" id="ARBA00022737"/>
    </source>
</evidence>
<dbReference type="KEGG" id="apai:APAC_0020"/>
<dbReference type="RefSeq" id="WP_130232166.1">
    <property type="nucleotide sequence ID" value="NZ_BMEF01000037.1"/>
</dbReference>
<keyword evidence="2" id="KW-0808">Transferase</keyword>
<keyword evidence="3" id="KW-1185">Reference proteome</keyword>
<dbReference type="PROSITE" id="PS50206">
    <property type="entry name" value="RHODANESE_3"/>
    <property type="match status" value="2"/>
</dbReference>
<evidence type="ECO:0000313" key="2">
    <source>
        <dbReference type="EMBL" id="QEP33193.1"/>
    </source>
</evidence>
<evidence type="ECO:0000313" key="3">
    <source>
        <dbReference type="Proteomes" id="UP000322726"/>
    </source>
</evidence>
<keyword evidence="1" id="KW-0677">Repeat</keyword>
<dbReference type="GO" id="GO:0016740">
    <property type="term" value="F:transferase activity"/>
    <property type="evidence" value="ECO:0007669"/>
    <property type="project" value="UniProtKB-KW"/>
</dbReference>
<dbReference type="PANTHER" id="PTHR43855">
    <property type="entry name" value="THIOSULFATE SULFURTRANSFERASE"/>
    <property type="match status" value="1"/>
</dbReference>
<gene>
    <name evidence="2" type="ORF">APAC_0020</name>
</gene>
<dbReference type="InterPro" id="IPR051126">
    <property type="entry name" value="Thiosulfate_sulfurtransferase"/>
</dbReference>
<dbReference type="SMART" id="SM00450">
    <property type="entry name" value="RHOD"/>
    <property type="match status" value="2"/>
</dbReference>
<dbReference type="InterPro" id="IPR036873">
    <property type="entry name" value="Rhodanese-like_dom_sf"/>
</dbReference>
<protein>
    <submittedName>
        <fullName evidence="2">3-mercaptopyruvate sulfurtransferase</fullName>
    </submittedName>
</protein>
<keyword evidence="2" id="KW-0670">Pyruvate</keyword>
<proteinExistence type="predicted"/>
<dbReference type="Gene3D" id="3.40.250.10">
    <property type="entry name" value="Rhodanese-like domain"/>
    <property type="match status" value="2"/>
</dbReference>
<dbReference type="PANTHER" id="PTHR43855:SF1">
    <property type="entry name" value="THIOSULFATE SULFURTRANSFERASE"/>
    <property type="match status" value="1"/>
</dbReference>
<name>A0A5C2H3B0_9BACT</name>
<dbReference type="CDD" id="cd01448">
    <property type="entry name" value="TST_Repeat_1"/>
    <property type="match status" value="1"/>
</dbReference>
<dbReference type="Pfam" id="PF00581">
    <property type="entry name" value="Rhodanese"/>
    <property type="match status" value="2"/>
</dbReference>
<dbReference type="OrthoDB" id="9781034at2"/>
<accession>A0A5C2H3B0</accession>
<dbReference type="InterPro" id="IPR001763">
    <property type="entry name" value="Rhodanese-like_dom"/>
</dbReference>
<reference evidence="2" key="2">
    <citation type="submission" date="2019-09" db="EMBL/GenBank/DDBJ databases">
        <title>Taxonomic note: a critical rebuttal of the proposed division of the genus Arcobacter into six genera, emended descriptions of Arcobacter anaerophilus and the genus Arcobacter, and an assessment of genus-level boundaries for Epsilonproteobacteria using in silico genomic comparator tools.</title>
        <authorList>
            <person name="On S.L.W."/>
            <person name="Miller W.G."/>
            <person name="Biggs P."/>
            <person name="Cornelius A."/>
            <person name="Vandamme P."/>
        </authorList>
    </citation>
    <scope>NUCLEOTIDE SEQUENCE [LARGE SCALE GENOMIC DNA]</scope>
    <source>
        <strain evidence="2">LMG 26638</strain>
    </source>
</reference>
<sequence length="287" mass="32902">MKKFIGFLLFLVFLSSSLIASNLRIEINELVKTTQKYKIIDVRNNQNYSTSHIKGSINFPASLTYHNLSINGKITEPNKMQSIIQSLGIDINDNIVIYDDGTFFDASRVFWALEVYGFKNVKLLNGGFDSWKQLNYETSHEQPKINKSNYIATIDNQKLATKFTTQIATRNNSQIIIDARDYKSYIGQESAARRFGHIPNAINISAYENLKRVDNISKLKSFDELTQIYKNLKRDKKIVIYCSVGKIASTNYFALRELGFNVANYDASWKEWGNDFNLPVVNLSKKD</sequence>
<organism evidence="2 3">
    <name type="scientific">Malaciobacter pacificus</name>
    <dbReference type="NCBI Taxonomy" id="1080223"/>
    <lineage>
        <taxon>Bacteria</taxon>
        <taxon>Pseudomonadati</taxon>
        <taxon>Campylobacterota</taxon>
        <taxon>Epsilonproteobacteria</taxon>
        <taxon>Campylobacterales</taxon>
        <taxon>Arcobacteraceae</taxon>
        <taxon>Malaciobacter</taxon>
    </lineage>
</organism>
<reference evidence="2" key="1">
    <citation type="submission" date="2019-09" db="EMBL/GenBank/DDBJ databases">
        <title>Complete genome sequencing of four Arcobacter species reveals a diverse suite of mobile elements.</title>
        <authorList>
            <person name="Miller W.G."/>
            <person name="Yee E."/>
            <person name="Bono J.L."/>
        </authorList>
    </citation>
    <scope>NUCLEOTIDE SEQUENCE [LARGE SCALE GENOMIC DNA]</scope>
    <source>
        <strain evidence="2">LMG 26638</strain>
    </source>
</reference>
<dbReference type="Proteomes" id="UP000322726">
    <property type="component" value="Chromosome"/>
</dbReference>
<dbReference type="AlphaFoldDB" id="A0A5C2H3B0"/>